<dbReference type="AlphaFoldDB" id="A0A8S9Y6B0"/>
<evidence type="ECO:0000313" key="11">
    <source>
        <dbReference type="EMBL" id="KAF6216259.1"/>
    </source>
</evidence>
<evidence type="ECO:0000256" key="8">
    <source>
        <dbReference type="ARBA" id="ARBA00023170"/>
    </source>
</evidence>
<dbReference type="GO" id="GO:0005886">
    <property type="term" value="C:plasma membrane"/>
    <property type="evidence" value="ECO:0007669"/>
    <property type="project" value="UniProtKB-SubCell"/>
</dbReference>
<keyword evidence="4 10" id="KW-0812">Transmembrane</keyword>
<sequence length="383" mass="44205">MDMDVPDLPYLIKILKYSGHYYNVSGRWANFIRAFQKLRLIINATAMSMSVWALTIGGLRSSLGIEMTYACLTIMTTVQHFHMYRNRTRTEAIIATFQEIRNTYQKGTDIEFKNYTRFMWKVVKVYIVMIVGICSAMSLPFFADLVVWFVWETPTAFRIPIGMDSMVDKEPVRDATYFAVVLFSNCWTILGGVTQMGVDTFLFVSCYSLSSMVKTFCKQLKVPPNSTPEETTAHIRLLAAHQQALYKLQTEIRRTFGFPFFVQNLLGSFCICSLLYVMSENGATLLSQFIYVFNMIAVLMILASTAHVAQHVKNTTSEVFEALYEMNWYTLRPSDRKYLVTMLGVARNPLRIHFYGLLPLDMENFMSMLNTSYTYFMFLKSIE</sequence>
<dbReference type="OrthoDB" id="6678752at2759"/>
<evidence type="ECO:0000256" key="1">
    <source>
        <dbReference type="ARBA" id="ARBA00004651"/>
    </source>
</evidence>
<evidence type="ECO:0000256" key="5">
    <source>
        <dbReference type="ARBA" id="ARBA00022725"/>
    </source>
</evidence>
<evidence type="ECO:0000256" key="4">
    <source>
        <dbReference type="ARBA" id="ARBA00022692"/>
    </source>
</evidence>
<evidence type="ECO:0000256" key="7">
    <source>
        <dbReference type="ARBA" id="ARBA00023136"/>
    </source>
</evidence>
<comment type="subcellular location">
    <subcellularLocation>
        <location evidence="1 10">Cell membrane</location>
        <topology evidence="1 10">Multi-pass membrane protein</topology>
    </subcellularLocation>
</comment>
<dbReference type="GO" id="GO:0004984">
    <property type="term" value="F:olfactory receptor activity"/>
    <property type="evidence" value="ECO:0007669"/>
    <property type="project" value="InterPro"/>
</dbReference>
<dbReference type="Proteomes" id="UP000466442">
    <property type="component" value="Linkage Group LG1"/>
</dbReference>
<organism evidence="11 12">
    <name type="scientific">Apolygus lucorum</name>
    <name type="common">Small green plant bug</name>
    <name type="synonym">Lygocoris lucorum</name>
    <dbReference type="NCBI Taxonomy" id="248454"/>
    <lineage>
        <taxon>Eukaryota</taxon>
        <taxon>Metazoa</taxon>
        <taxon>Ecdysozoa</taxon>
        <taxon>Arthropoda</taxon>
        <taxon>Hexapoda</taxon>
        <taxon>Insecta</taxon>
        <taxon>Pterygota</taxon>
        <taxon>Neoptera</taxon>
        <taxon>Paraneoptera</taxon>
        <taxon>Hemiptera</taxon>
        <taxon>Heteroptera</taxon>
        <taxon>Panheteroptera</taxon>
        <taxon>Cimicomorpha</taxon>
        <taxon>Miridae</taxon>
        <taxon>Mirini</taxon>
        <taxon>Apolygus</taxon>
    </lineage>
</organism>
<evidence type="ECO:0000256" key="10">
    <source>
        <dbReference type="RuleBase" id="RU351113"/>
    </source>
</evidence>
<dbReference type="PANTHER" id="PTHR21137:SF35">
    <property type="entry name" value="ODORANT RECEPTOR 19A-RELATED"/>
    <property type="match status" value="1"/>
</dbReference>
<dbReference type="GO" id="GO:0005549">
    <property type="term" value="F:odorant binding"/>
    <property type="evidence" value="ECO:0007669"/>
    <property type="project" value="InterPro"/>
</dbReference>
<evidence type="ECO:0000256" key="9">
    <source>
        <dbReference type="ARBA" id="ARBA00023224"/>
    </source>
</evidence>
<comment type="caution">
    <text evidence="11">The sequence shown here is derived from an EMBL/GenBank/DDBJ whole genome shotgun (WGS) entry which is preliminary data.</text>
</comment>
<keyword evidence="5 10" id="KW-0552">Olfaction</keyword>
<evidence type="ECO:0000256" key="2">
    <source>
        <dbReference type="ARBA" id="ARBA00022475"/>
    </source>
</evidence>
<keyword evidence="9 10" id="KW-0807">Transducer</keyword>
<keyword evidence="6 10" id="KW-1133">Transmembrane helix</keyword>
<keyword evidence="3 10" id="KW-0716">Sensory transduction</keyword>
<evidence type="ECO:0000256" key="3">
    <source>
        <dbReference type="ARBA" id="ARBA00022606"/>
    </source>
</evidence>
<evidence type="ECO:0000256" key="6">
    <source>
        <dbReference type="ARBA" id="ARBA00022989"/>
    </source>
</evidence>
<feature type="transmembrane region" description="Helical" evidence="10">
    <location>
        <begin position="256"/>
        <end position="277"/>
    </location>
</feature>
<feature type="transmembrane region" description="Helical" evidence="10">
    <location>
        <begin position="125"/>
        <end position="151"/>
    </location>
</feature>
<gene>
    <name evidence="11" type="ORF">GE061_000599</name>
</gene>
<comment type="similarity">
    <text evidence="10">Belongs to the insect chemoreceptor superfamily. Heteromeric odorant receptor channel (TC 1.A.69) family.</text>
</comment>
<reference evidence="11" key="1">
    <citation type="journal article" date="2021" name="Mol. Ecol. Resour.">
        <title>Apolygus lucorum genome provides insights into omnivorousness and mesophyll feeding.</title>
        <authorList>
            <person name="Liu Y."/>
            <person name="Liu H."/>
            <person name="Wang H."/>
            <person name="Huang T."/>
            <person name="Liu B."/>
            <person name="Yang B."/>
            <person name="Yin L."/>
            <person name="Li B."/>
            <person name="Zhang Y."/>
            <person name="Zhang S."/>
            <person name="Jiang F."/>
            <person name="Zhang X."/>
            <person name="Ren Y."/>
            <person name="Wang B."/>
            <person name="Wang S."/>
            <person name="Lu Y."/>
            <person name="Wu K."/>
            <person name="Fan W."/>
            <person name="Wang G."/>
        </authorList>
    </citation>
    <scope>NUCLEOTIDE SEQUENCE</scope>
    <source>
        <strain evidence="11">12Hb</strain>
    </source>
</reference>
<dbReference type="GO" id="GO:0007165">
    <property type="term" value="P:signal transduction"/>
    <property type="evidence" value="ECO:0007669"/>
    <property type="project" value="UniProtKB-KW"/>
</dbReference>
<evidence type="ECO:0000313" key="12">
    <source>
        <dbReference type="Proteomes" id="UP000466442"/>
    </source>
</evidence>
<keyword evidence="12" id="KW-1185">Reference proteome</keyword>
<name>A0A8S9Y6B0_APOLU</name>
<keyword evidence="2" id="KW-1003">Cell membrane</keyword>
<proteinExistence type="inferred from homology"/>
<dbReference type="EMBL" id="WIXP02000001">
    <property type="protein sequence ID" value="KAF6216259.1"/>
    <property type="molecule type" value="Genomic_DNA"/>
</dbReference>
<keyword evidence="7 10" id="KW-0472">Membrane</keyword>
<protein>
    <recommendedName>
        <fullName evidence="10">Odorant receptor</fullName>
    </recommendedName>
</protein>
<comment type="caution">
    <text evidence="10">Lacks conserved residue(s) required for the propagation of feature annotation.</text>
</comment>
<dbReference type="PANTHER" id="PTHR21137">
    <property type="entry name" value="ODORANT RECEPTOR"/>
    <property type="match status" value="1"/>
</dbReference>
<keyword evidence="8 10" id="KW-0675">Receptor</keyword>
<accession>A0A8S9Y6B0</accession>
<dbReference type="Pfam" id="PF02949">
    <property type="entry name" value="7tm_6"/>
    <property type="match status" value="1"/>
</dbReference>
<feature type="transmembrane region" description="Helical" evidence="10">
    <location>
        <begin position="289"/>
        <end position="309"/>
    </location>
</feature>
<dbReference type="InterPro" id="IPR004117">
    <property type="entry name" value="7tm6_olfct_rcpt"/>
</dbReference>